<dbReference type="EMBL" id="KV417645">
    <property type="protein sequence ID" value="KZP12595.1"/>
    <property type="molecule type" value="Genomic_DNA"/>
</dbReference>
<keyword evidence="2" id="KW-1185">Reference proteome</keyword>
<evidence type="ECO:0000313" key="2">
    <source>
        <dbReference type="Proteomes" id="UP000076532"/>
    </source>
</evidence>
<organism evidence="1 2">
    <name type="scientific">Athelia psychrophila</name>
    <dbReference type="NCBI Taxonomy" id="1759441"/>
    <lineage>
        <taxon>Eukaryota</taxon>
        <taxon>Fungi</taxon>
        <taxon>Dikarya</taxon>
        <taxon>Basidiomycota</taxon>
        <taxon>Agaricomycotina</taxon>
        <taxon>Agaricomycetes</taxon>
        <taxon>Agaricomycetidae</taxon>
        <taxon>Atheliales</taxon>
        <taxon>Atheliaceae</taxon>
        <taxon>Athelia</taxon>
    </lineage>
</organism>
<proteinExistence type="predicted"/>
<gene>
    <name evidence="1" type="ORF">FIBSPDRAFT_936844</name>
</gene>
<name>A0A166BFJ7_9AGAM</name>
<protein>
    <submittedName>
        <fullName evidence="1">Uncharacterized protein</fullName>
    </submittedName>
</protein>
<accession>A0A166BFJ7</accession>
<dbReference type="Proteomes" id="UP000076532">
    <property type="component" value="Unassembled WGS sequence"/>
</dbReference>
<dbReference type="AlphaFoldDB" id="A0A166BFJ7"/>
<reference evidence="1 2" key="1">
    <citation type="journal article" date="2016" name="Mol. Biol. Evol.">
        <title>Comparative Genomics of Early-Diverging Mushroom-Forming Fungi Provides Insights into the Origins of Lignocellulose Decay Capabilities.</title>
        <authorList>
            <person name="Nagy L.G."/>
            <person name="Riley R."/>
            <person name="Tritt A."/>
            <person name="Adam C."/>
            <person name="Daum C."/>
            <person name="Floudas D."/>
            <person name="Sun H."/>
            <person name="Yadav J.S."/>
            <person name="Pangilinan J."/>
            <person name="Larsson K.H."/>
            <person name="Matsuura K."/>
            <person name="Barry K."/>
            <person name="Labutti K."/>
            <person name="Kuo R."/>
            <person name="Ohm R.A."/>
            <person name="Bhattacharya S.S."/>
            <person name="Shirouzu T."/>
            <person name="Yoshinaga Y."/>
            <person name="Martin F.M."/>
            <person name="Grigoriev I.V."/>
            <person name="Hibbett D.S."/>
        </authorList>
    </citation>
    <scope>NUCLEOTIDE SEQUENCE [LARGE SCALE GENOMIC DNA]</scope>
    <source>
        <strain evidence="1 2">CBS 109695</strain>
    </source>
</reference>
<evidence type="ECO:0000313" key="1">
    <source>
        <dbReference type="EMBL" id="KZP12595.1"/>
    </source>
</evidence>
<sequence length="373" mass="41419">MYGADDAYAGRVVRIQDINQIAVSANPPTPARPEAPGPVLLPLPPPFFTPAHAYAIRPTGGRQDSSLQLVHPLRSSPYQYPLSHFLVPPILRRPQITISRAIHHNPKVQVEVPRICQNRYQTGTVSILAYSTRARPITDHPTPSSRTAGGRTLRYAKEYHYLNFVYVPLALGTHPSILLDLCCRFSDSHHLPATSCATSTKNGLQSTMPTDVRCPRASTRSKLHLKTFLAFPRGHAYASIIFVFLFELRNANVPGRRPVTTQRMKPLPDGILKARISVHLSYSVWVDFSSTASSLPSGDADEWEFFSKAIDMLWGADPELARRKESCAGSKVFGLLADCCGTAKQTVKESKTLFTTFPTNIVNVETFKRTRQL</sequence>